<name>H0X942_OTOGA</name>
<sequence>MFWKFDLNTTSHVDKLLDKEQVTLRELMDEDDILQECKAQNQKLLDFLCRPQCMEELVGLVTQDPPLDMDEKVRFKYPNTACELLTCDVPQISDRLGEDGHLLGLLCSFLGREPPLNPLLASFFSKTIGHLIARKTQQVITFLKKKDKFISLVLKHIGTSALMDLLLRLVSCVEPTGLRQEVLQWLDEEKIIQRLVALIHPSQDEDKQSNASQTLCDIVRLGRDQGSDLPEASEPDPLLTVLESQNCVEQLLKNMFDGDQTESCLVSGTQVLLTLLETRRAGTEGLVDTFSQGLERPHVVSSSVLQGIEPRLKDFHQLLLNPPKKKAILTTIGVLEEPLGNARLHGARLMAALLHTNTPTINQELCRLNTMDLLLDLFFKYTWNNFLHFQVELCIAAILSHTSREDENRNVETPQPAPGLPENTMVTHLFQKCCLVQRILEAWEANDHTQAAGGMRRGNMGHLTRIANAVVQNLERGPVQTHIREVIRGLPADCRGRWESFVEETLTETNRRNTVDLVSTHHLHSSSEDEDIEGAFPNELSLQQSFSEYQIQQMTANFVDQFGFNDEEFADQDDNMNAPFDRIAEINFNIDADEDSPSAALFEACCSDRIQPFDDDEEEEDIWEDKETRCATQAVARARFGAPQASESCTKDGLEHRGQDRKASSEADRDALGVGTPTAPVSKWTAVFDESVNSTPTTPGVVRDRGSSVWAASTLAPEERGWAKFTDFQPFCCTESGPRCSSPVDTGCSHAEVGPASPCAWNVCVTRKAPLVVSDSSSSGGSDSEDEEKAAGATESMGRGPGPEAPLLPKVARTEAAVISRSEG</sequence>
<dbReference type="EMBL" id="AAQR03015522">
    <property type="status" value="NOT_ANNOTATED_CDS"/>
    <property type="molecule type" value="Genomic_DNA"/>
</dbReference>
<accession>H0X942</accession>
<reference evidence="4" key="1">
    <citation type="submission" date="2011-03" db="EMBL/GenBank/DDBJ databases">
        <title>Version 3 of the genome sequence of Otolemur garnettii (Bushbaby).</title>
        <authorList>
            <consortium name="The Broad Institute Genome Sequencing Platform"/>
            <person name="Di Palma F."/>
            <person name="Johnson J."/>
            <person name="Lander E.S."/>
            <person name="Lindblad-Toh K."/>
            <person name="Jaffe D.B."/>
            <person name="Gnerre S."/>
            <person name="MacCallum I."/>
            <person name="Przybylski D."/>
            <person name="Ribeiro F.J."/>
            <person name="Burton J.N."/>
            <person name="Walker B.J."/>
            <person name="Sharpe T."/>
            <person name="Hall G."/>
        </authorList>
    </citation>
    <scope>NUCLEOTIDE SEQUENCE [LARGE SCALE GENOMIC DNA]</scope>
</reference>
<dbReference type="GO" id="GO:0019888">
    <property type="term" value="F:protein phosphatase regulator activity"/>
    <property type="evidence" value="ECO:0007669"/>
    <property type="project" value="Ensembl"/>
</dbReference>
<dbReference type="OMA" id="CCNERIR"/>
<dbReference type="Ensembl" id="ENSOGAT00000013455.2">
    <property type="protein sequence ID" value="ENSOGAP00000012050.2"/>
    <property type="gene ID" value="ENSOGAG00000013449.2"/>
</dbReference>
<dbReference type="EMBL" id="AAQR03015521">
    <property type="status" value="NOT_ANNOTATED_CDS"/>
    <property type="molecule type" value="Genomic_DNA"/>
</dbReference>
<dbReference type="GeneTree" id="ENSGT00390000009899"/>
<dbReference type="STRING" id="30611.ENSOGAP00000012050"/>
<dbReference type="Pfam" id="PF04499">
    <property type="entry name" value="SAPS"/>
    <property type="match status" value="1"/>
</dbReference>
<dbReference type="InterPro" id="IPR007587">
    <property type="entry name" value="SAPS"/>
</dbReference>
<dbReference type="FunCoup" id="H0X942">
    <property type="interactions" value="3335"/>
</dbReference>
<dbReference type="EMBL" id="AAQR03015520">
    <property type="status" value="NOT_ANNOTATED_CDS"/>
    <property type="molecule type" value="Genomic_DNA"/>
</dbReference>
<dbReference type="EMBL" id="AAQR03015518">
    <property type="status" value="NOT_ANNOTATED_CDS"/>
    <property type="molecule type" value="Genomic_DNA"/>
</dbReference>
<dbReference type="HOGENOM" id="CLU_012598_0_0_1"/>
<reference evidence="3" key="2">
    <citation type="submission" date="2025-08" db="UniProtKB">
        <authorList>
            <consortium name="Ensembl"/>
        </authorList>
    </citation>
    <scope>IDENTIFICATION</scope>
</reference>
<proteinExistence type="inferred from homology"/>
<evidence type="ECO:0000313" key="3">
    <source>
        <dbReference type="Ensembl" id="ENSOGAP00000012050.2"/>
    </source>
</evidence>
<reference evidence="3" key="3">
    <citation type="submission" date="2025-09" db="UniProtKB">
        <authorList>
            <consortium name="Ensembl"/>
        </authorList>
    </citation>
    <scope>IDENTIFICATION</scope>
</reference>
<dbReference type="Proteomes" id="UP000005225">
    <property type="component" value="Unassembled WGS sequence"/>
</dbReference>
<dbReference type="GO" id="GO:0036464">
    <property type="term" value="C:cytoplasmic ribonucleoprotein granule"/>
    <property type="evidence" value="ECO:0007669"/>
    <property type="project" value="Ensembl"/>
</dbReference>
<comment type="similarity">
    <text evidence="1">Belongs to the SAPS family.</text>
</comment>
<keyword evidence="4" id="KW-1185">Reference proteome</keyword>
<evidence type="ECO:0000256" key="1">
    <source>
        <dbReference type="ARBA" id="ARBA00006180"/>
    </source>
</evidence>
<dbReference type="SUPFAM" id="SSF48371">
    <property type="entry name" value="ARM repeat"/>
    <property type="match status" value="1"/>
</dbReference>
<dbReference type="InterPro" id="IPR016024">
    <property type="entry name" value="ARM-type_fold"/>
</dbReference>
<dbReference type="EMBL" id="AAQR03015524">
    <property type="status" value="NOT_ANNOTATED_CDS"/>
    <property type="molecule type" value="Genomic_DNA"/>
</dbReference>
<protein>
    <submittedName>
        <fullName evidence="3">Protein phosphatase 6 regulatory subunit 2</fullName>
    </submittedName>
</protein>
<evidence type="ECO:0000256" key="2">
    <source>
        <dbReference type="SAM" id="MobiDB-lite"/>
    </source>
</evidence>
<dbReference type="EMBL" id="AAQR03015517">
    <property type="status" value="NOT_ANNOTATED_CDS"/>
    <property type="molecule type" value="Genomic_DNA"/>
</dbReference>
<dbReference type="EMBL" id="AAQR03015523">
    <property type="status" value="NOT_ANNOTATED_CDS"/>
    <property type="molecule type" value="Genomic_DNA"/>
</dbReference>
<dbReference type="EMBL" id="AAQR03015516">
    <property type="status" value="NOT_ANNOTATED_CDS"/>
    <property type="molecule type" value="Genomic_DNA"/>
</dbReference>
<dbReference type="GO" id="GO:0019903">
    <property type="term" value="F:protein phosphatase binding"/>
    <property type="evidence" value="ECO:0007669"/>
    <property type="project" value="InterPro"/>
</dbReference>
<evidence type="ECO:0000313" key="4">
    <source>
        <dbReference type="Proteomes" id="UP000005225"/>
    </source>
</evidence>
<dbReference type="AlphaFoldDB" id="H0X942"/>
<feature type="compositionally biased region" description="Basic and acidic residues" evidence="2">
    <location>
        <begin position="649"/>
        <end position="671"/>
    </location>
</feature>
<organism evidence="3 4">
    <name type="scientific">Otolemur garnettii</name>
    <name type="common">Small-eared galago</name>
    <name type="synonym">Garnett's greater bushbaby</name>
    <dbReference type="NCBI Taxonomy" id="30611"/>
    <lineage>
        <taxon>Eukaryota</taxon>
        <taxon>Metazoa</taxon>
        <taxon>Chordata</taxon>
        <taxon>Craniata</taxon>
        <taxon>Vertebrata</taxon>
        <taxon>Euteleostomi</taxon>
        <taxon>Mammalia</taxon>
        <taxon>Eutheria</taxon>
        <taxon>Euarchontoglires</taxon>
        <taxon>Primates</taxon>
        <taxon>Strepsirrhini</taxon>
        <taxon>Lorisiformes</taxon>
        <taxon>Galagidae</taxon>
        <taxon>Otolemur</taxon>
    </lineage>
</organism>
<dbReference type="eggNOG" id="KOG2073">
    <property type="taxonomic scope" value="Eukaryota"/>
</dbReference>
<dbReference type="InParanoid" id="H0X942"/>
<dbReference type="GO" id="GO:0005829">
    <property type="term" value="C:cytosol"/>
    <property type="evidence" value="ECO:0007669"/>
    <property type="project" value="Ensembl"/>
</dbReference>
<dbReference type="GO" id="GO:0005634">
    <property type="term" value="C:nucleus"/>
    <property type="evidence" value="ECO:0007669"/>
    <property type="project" value="TreeGrafter"/>
</dbReference>
<dbReference type="PANTHER" id="PTHR12634">
    <property type="entry name" value="SIT4 YEAST -ASSOCIATING PROTEIN-RELATED"/>
    <property type="match status" value="1"/>
</dbReference>
<feature type="region of interest" description="Disordered" evidence="2">
    <location>
        <begin position="773"/>
        <end position="824"/>
    </location>
</feature>
<dbReference type="EMBL" id="AAQR03015519">
    <property type="status" value="NOT_ANNOTATED_CDS"/>
    <property type="molecule type" value="Genomic_DNA"/>
</dbReference>
<feature type="region of interest" description="Disordered" evidence="2">
    <location>
        <begin position="641"/>
        <end position="678"/>
    </location>
</feature>
<dbReference type="PANTHER" id="PTHR12634:SF15">
    <property type="entry name" value="SERINE_THREONINE-PROTEIN PHOSPHATASE 6 REGULATORY SUBUNIT 2"/>
    <property type="match status" value="1"/>
</dbReference>
<dbReference type="EMBL" id="AAQR03015515">
    <property type="status" value="NOT_ANNOTATED_CDS"/>
    <property type="molecule type" value="Genomic_DNA"/>
</dbReference>